<name>A0A2T0N2F9_9ACTN</name>
<keyword evidence="4" id="KW-1185">Reference proteome</keyword>
<dbReference type="RefSeq" id="WP_106239791.1">
    <property type="nucleotide sequence ID" value="NZ_PVNG01000006.1"/>
</dbReference>
<gene>
    <name evidence="3" type="ORF">B0I32_106300</name>
</gene>
<feature type="transmembrane region" description="Helical" evidence="2">
    <location>
        <begin position="7"/>
        <end position="31"/>
    </location>
</feature>
<evidence type="ECO:0000313" key="3">
    <source>
        <dbReference type="EMBL" id="PRX66164.1"/>
    </source>
</evidence>
<evidence type="ECO:0000313" key="4">
    <source>
        <dbReference type="Proteomes" id="UP000238312"/>
    </source>
</evidence>
<keyword evidence="2" id="KW-0812">Transmembrane</keyword>
<reference evidence="3 4" key="1">
    <citation type="submission" date="2018-03" db="EMBL/GenBank/DDBJ databases">
        <title>Genomic Encyclopedia of Type Strains, Phase III (KMG-III): the genomes of soil and plant-associated and newly described type strains.</title>
        <authorList>
            <person name="Whitman W."/>
        </authorList>
    </citation>
    <scope>NUCLEOTIDE SEQUENCE [LARGE SCALE GENOMIC DNA]</scope>
    <source>
        <strain evidence="3 4">CGMCC 4.7104</strain>
    </source>
</reference>
<comment type="caution">
    <text evidence="3">The sequence shown here is derived from an EMBL/GenBank/DDBJ whole genome shotgun (WGS) entry which is preliminary data.</text>
</comment>
<dbReference type="Proteomes" id="UP000238312">
    <property type="component" value="Unassembled WGS sequence"/>
</dbReference>
<protein>
    <submittedName>
        <fullName evidence="3">Uncharacterized protein</fullName>
    </submittedName>
</protein>
<dbReference type="OrthoDB" id="9917331at2"/>
<sequence length="116" mass="12000">MPSTTRALITSASAAILGWIAAGVTTCWVVLNPTMHYVPVSLLWLHSAALVATISTLLLVALRAFNRMIGETKQAYALGLEHGISIMGAFESDLSGPAEQPAPRMPEAPAAAGASG</sequence>
<evidence type="ECO:0000256" key="1">
    <source>
        <dbReference type="SAM" id="MobiDB-lite"/>
    </source>
</evidence>
<evidence type="ECO:0000256" key="2">
    <source>
        <dbReference type="SAM" id="Phobius"/>
    </source>
</evidence>
<dbReference type="EMBL" id="PVNG01000006">
    <property type="protein sequence ID" value="PRX66164.1"/>
    <property type="molecule type" value="Genomic_DNA"/>
</dbReference>
<organism evidence="3 4">
    <name type="scientific">Nonomuraea fuscirosea</name>
    <dbReference type="NCBI Taxonomy" id="1291556"/>
    <lineage>
        <taxon>Bacteria</taxon>
        <taxon>Bacillati</taxon>
        <taxon>Actinomycetota</taxon>
        <taxon>Actinomycetes</taxon>
        <taxon>Streptosporangiales</taxon>
        <taxon>Streptosporangiaceae</taxon>
        <taxon>Nonomuraea</taxon>
    </lineage>
</organism>
<proteinExistence type="predicted"/>
<dbReference type="AlphaFoldDB" id="A0A2T0N2F9"/>
<feature type="compositionally biased region" description="Low complexity" evidence="1">
    <location>
        <begin position="97"/>
        <end position="116"/>
    </location>
</feature>
<feature type="transmembrane region" description="Helical" evidence="2">
    <location>
        <begin position="43"/>
        <end position="65"/>
    </location>
</feature>
<keyword evidence="2" id="KW-1133">Transmembrane helix</keyword>
<feature type="region of interest" description="Disordered" evidence="1">
    <location>
        <begin position="92"/>
        <end position="116"/>
    </location>
</feature>
<accession>A0A2T0N2F9</accession>
<keyword evidence="2" id="KW-0472">Membrane</keyword>